<dbReference type="PRINTS" id="PR00109">
    <property type="entry name" value="TYRKINASE"/>
</dbReference>
<dbReference type="Gene3D" id="3.30.200.20">
    <property type="entry name" value="Phosphorylase Kinase, domain 1"/>
    <property type="match status" value="1"/>
</dbReference>
<dbReference type="PROSITE" id="PS50011">
    <property type="entry name" value="PROTEIN_KINASE_DOM"/>
    <property type="match status" value="1"/>
</dbReference>
<dbReference type="CDD" id="cd07302">
    <property type="entry name" value="CHD"/>
    <property type="match status" value="1"/>
</dbReference>
<dbReference type="EMBL" id="CAKOGP040000446">
    <property type="protein sequence ID" value="CAJ1935030.1"/>
    <property type="molecule type" value="Genomic_DNA"/>
</dbReference>
<dbReference type="GO" id="GO:0004016">
    <property type="term" value="F:adenylate cyclase activity"/>
    <property type="evidence" value="ECO:0007669"/>
    <property type="project" value="TreeGrafter"/>
</dbReference>
<feature type="binding site" evidence="10">
    <location>
        <position position="821"/>
    </location>
    <ligand>
        <name>ATP</name>
        <dbReference type="ChEBI" id="CHEBI:30616"/>
    </ligand>
</feature>
<dbReference type="GO" id="GO:0007168">
    <property type="term" value="P:receptor guanylyl cyclase signaling pathway"/>
    <property type="evidence" value="ECO:0007669"/>
    <property type="project" value="TreeGrafter"/>
</dbReference>
<evidence type="ECO:0000256" key="8">
    <source>
        <dbReference type="ARBA" id="ARBA00023293"/>
    </source>
</evidence>
<dbReference type="GO" id="GO:0004672">
    <property type="term" value="F:protein kinase activity"/>
    <property type="evidence" value="ECO:0007669"/>
    <property type="project" value="InterPro"/>
</dbReference>
<dbReference type="GO" id="GO:0005886">
    <property type="term" value="C:plasma membrane"/>
    <property type="evidence" value="ECO:0007669"/>
    <property type="project" value="TreeGrafter"/>
</dbReference>
<feature type="signal peptide" evidence="12">
    <location>
        <begin position="1"/>
        <end position="19"/>
    </location>
</feature>
<evidence type="ECO:0000256" key="1">
    <source>
        <dbReference type="ARBA" id="ARBA00004167"/>
    </source>
</evidence>
<evidence type="ECO:0000256" key="5">
    <source>
        <dbReference type="ARBA" id="ARBA00022989"/>
    </source>
</evidence>
<dbReference type="GO" id="GO:0005524">
    <property type="term" value="F:ATP binding"/>
    <property type="evidence" value="ECO:0007669"/>
    <property type="project" value="UniProtKB-UniRule"/>
</dbReference>
<keyword evidence="10" id="KW-0067">ATP-binding</keyword>
<dbReference type="InterPro" id="IPR000719">
    <property type="entry name" value="Prot_kinase_dom"/>
</dbReference>
<evidence type="ECO:0000256" key="2">
    <source>
        <dbReference type="ARBA" id="ARBA00012202"/>
    </source>
</evidence>
<organism evidence="15 16">
    <name type="scientific">Cylindrotheca closterium</name>
    <dbReference type="NCBI Taxonomy" id="2856"/>
    <lineage>
        <taxon>Eukaryota</taxon>
        <taxon>Sar</taxon>
        <taxon>Stramenopiles</taxon>
        <taxon>Ochrophyta</taxon>
        <taxon>Bacillariophyta</taxon>
        <taxon>Bacillariophyceae</taxon>
        <taxon>Bacillariophycidae</taxon>
        <taxon>Bacillariales</taxon>
        <taxon>Bacillariaceae</taxon>
        <taxon>Cylindrotheca</taxon>
    </lineage>
</organism>
<dbReference type="Pfam" id="PF07714">
    <property type="entry name" value="PK_Tyr_Ser-Thr"/>
    <property type="match status" value="1"/>
</dbReference>
<name>A0AAD2FEG6_9STRA</name>
<dbReference type="InterPro" id="IPR029787">
    <property type="entry name" value="Nucleotide_cyclase"/>
</dbReference>
<evidence type="ECO:0000313" key="15">
    <source>
        <dbReference type="EMBL" id="CAJ1935030.1"/>
    </source>
</evidence>
<dbReference type="InterPro" id="IPR017441">
    <property type="entry name" value="Protein_kinase_ATP_BS"/>
</dbReference>
<dbReference type="InterPro" id="IPR050401">
    <property type="entry name" value="Cyclic_nucleotide_synthase"/>
</dbReference>
<dbReference type="GO" id="GO:0001653">
    <property type="term" value="F:peptide receptor activity"/>
    <property type="evidence" value="ECO:0007669"/>
    <property type="project" value="TreeGrafter"/>
</dbReference>
<evidence type="ECO:0000256" key="10">
    <source>
        <dbReference type="PROSITE-ProRule" id="PRU10141"/>
    </source>
</evidence>
<dbReference type="EC" id="4.6.1.2" evidence="2"/>
<accession>A0AAD2FEG6</accession>
<comment type="caution">
    <text evidence="15">The sequence shown here is derived from an EMBL/GenBank/DDBJ whole genome shotgun (WGS) entry which is preliminary data.</text>
</comment>
<keyword evidence="12" id="KW-0732">Signal</keyword>
<dbReference type="SMART" id="SM00044">
    <property type="entry name" value="CYCc"/>
    <property type="match status" value="1"/>
</dbReference>
<feature type="region of interest" description="Disordered" evidence="11">
    <location>
        <begin position="841"/>
        <end position="884"/>
    </location>
</feature>
<evidence type="ECO:0000259" key="14">
    <source>
        <dbReference type="PROSITE" id="PS50125"/>
    </source>
</evidence>
<dbReference type="PROSITE" id="PS50125">
    <property type="entry name" value="GUANYLATE_CYCLASE_2"/>
    <property type="match status" value="1"/>
</dbReference>
<dbReference type="Pfam" id="PF12974">
    <property type="entry name" value="Phosphonate-bd"/>
    <property type="match status" value="1"/>
</dbReference>
<dbReference type="InterPro" id="IPR011009">
    <property type="entry name" value="Kinase-like_dom_sf"/>
</dbReference>
<keyword evidence="5" id="KW-1133">Transmembrane helix</keyword>
<keyword evidence="4 10" id="KW-0547">Nucleotide-binding</keyword>
<dbReference type="PROSITE" id="PS00107">
    <property type="entry name" value="PROTEIN_KINASE_ATP"/>
    <property type="match status" value="1"/>
</dbReference>
<keyword evidence="6" id="KW-0472">Membrane</keyword>
<keyword evidence="3" id="KW-0812">Transmembrane</keyword>
<dbReference type="GO" id="GO:0035556">
    <property type="term" value="P:intracellular signal transduction"/>
    <property type="evidence" value="ECO:0007669"/>
    <property type="project" value="InterPro"/>
</dbReference>
<evidence type="ECO:0000256" key="3">
    <source>
        <dbReference type="ARBA" id="ARBA00022692"/>
    </source>
</evidence>
<keyword evidence="7" id="KW-0456">Lyase</keyword>
<dbReference type="Gene3D" id="1.10.510.10">
    <property type="entry name" value="Transferase(Phosphotransferase) domain 1"/>
    <property type="match status" value="1"/>
</dbReference>
<feature type="domain" description="Guanylate cyclase" evidence="14">
    <location>
        <begin position="1206"/>
        <end position="1338"/>
    </location>
</feature>
<dbReference type="PANTHER" id="PTHR11920">
    <property type="entry name" value="GUANYLYL CYCLASE"/>
    <property type="match status" value="1"/>
</dbReference>
<feature type="domain" description="Protein kinase" evidence="13">
    <location>
        <begin position="794"/>
        <end position="1162"/>
    </location>
</feature>
<proteinExistence type="predicted"/>
<dbReference type="Gene3D" id="3.30.70.1230">
    <property type="entry name" value="Nucleotide cyclase"/>
    <property type="match status" value="1"/>
</dbReference>
<dbReference type="SMART" id="SM00220">
    <property type="entry name" value="S_TKc"/>
    <property type="match status" value="1"/>
</dbReference>
<dbReference type="SUPFAM" id="SSF56112">
    <property type="entry name" value="Protein kinase-like (PK-like)"/>
    <property type="match status" value="1"/>
</dbReference>
<dbReference type="Proteomes" id="UP001295423">
    <property type="component" value="Unassembled WGS sequence"/>
</dbReference>
<feature type="chain" id="PRO_5042004101" description="guanylate cyclase" evidence="12">
    <location>
        <begin position="20"/>
        <end position="1495"/>
    </location>
</feature>
<evidence type="ECO:0000256" key="9">
    <source>
        <dbReference type="PROSITE-ProRule" id="PRU00087"/>
    </source>
</evidence>
<keyword evidence="16" id="KW-1185">Reference proteome</keyword>
<feature type="compositionally biased region" description="Polar residues" evidence="11">
    <location>
        <begin position="853"/>
        <end position="867"/>
    </location>
</feature>
<evidence type="ECO:0000256" key="7">
    <source>
        <dbReference type="ARBA" id="ARBA00023239"/>
    </source>
</evidence>
<dbReference type="Gene3D" id="3.40.190.10">
    <property type="entry name" value="Periplasmic binding protein-like II"/>
    <property type="match status" value="1"/>
</dbReference>
<reference evidence="15" key="1">
    <citation type="submission" date="2023-08" db="EMBL/GenBank/DDBJ databases">
        <authorList>
            <person name="Audoor S."/>
            <person name="Bilcke G."/>
        </authorList>
    </citation>
    <scope>NUCLEOTIDE SEQUENCE</scope>
</reference>
<comment type="subcellular location">
    <subcellularLocation>
        <location evidence="1">Membrane</location>
        <topology evidence="1">Single-pass membrane protein</topology>
    </subcellularLocation>
</comment>
<feature type="repeat" description="Filamin" evidence="9">
    <location>
        <begin position="528"/>
        <end position="560"/>
    </location>
</feature>
<evidence type="ECO:0000256" key="11">
    <source>
        <dbReference type="SAM" id="MobiDB-lite"/>
    </source>
</evidence>
<dbReference type="CDD" id="cd13999">
    <property type="entry name" value="STKc_MAP3K-like"/>
    <property type="match status" value="1"/>
</dbReference>
<gene>
    <name evidence="15" type="ORF">CYCCA115_LOCUS4367</name>
</gene>
<dbReference type="SUPFAM" id="SSF53850">
    <property type="entry name" value="Periplasmic binding protein-like II"/>
    <property type="match status" value="1"/>
</dbReference>
<dbReference type="InterPro" id="IPR001245">
    <property type="entry name" value="Ser-Thr/Tyr_kinase_cat_dom"/>
</dbReference>
<dbReference type="PROSITE" id="PS50194">
    <property type="entry name" value="FILAMIN_REPEAT"/>
    <property type="match status" value="1"/>
</dbReference>
<evidence type="ECO:0000256" key="4">
    <source>
        <dbReference type="ARBA" id="ARBA00022741"/>
    </source>
</evidence>
<evidence type="ECO:0000256" key="12">
    <source>
        <dbReference type="SAM" id="SignalP"/>
    </source>
</evidence>
<evidence type="ECO:0000259" key="13">
    <source>
        <dbReference type="PROSITE" id="PS50011"/>
    </source>
</evidence>
<evidence type="ECO:0000256" key="6">
    <source>
        <dbReference type="ARBA" id="ARBA00023136"/>
    </source>
</evidence>
<dbReference type="PANTHER" id="PTHR11920:SF335">
    <property type="entry name" value="GUANYLATE CYCLASE"/>
    <property type="match status" value="1"/>
</dbReference>
<protein>
    <recommendedName>
        <fullName evidence="2">guanylate cyclase</fullName>
        <ecNumber evidence="2">4.6.1.2</ecNumber>
    </recommendedName>
</protein>
<evidence type="ECO:0000313" key="16">
    <source>
        <dbReference type="Proteomes" id="UP001295423"/>
    </source>
</evidence>
<dbReference type="InterPro" id="IPR017868">
    <property type="entry name" value="Filamin/ABP280_repeat-like"/>
</dbReference>
<dbReference type="InterPro" id="IPR001054">
    <property type="entry name" value="A/G_cyclase"/>
</dbReference>
<dbReference type="Pfam" id="PF00211">
    <property type="entry name" value="Guanylate_cyc"/>
    <property type="match status" value="1"/>
</dbReference>
<sequence>MNIIFFMAWLAIATQVISAVYRPPLPDNWSPDEHWQLGELNCAQGFREFSSRTQKETYYVGVYAPAGVETAYQEFNQTFETYLNEVVGKRFEPNIQFKMKASENPLLDWIDNDEEIDFMYTDPGVFSCMGIEIGAQALATTIARMSSRGLEYNTDVFAGSMIALNSNKKINTVLDLKGKVIGAQDFSDFGGAQAQFYVMKQHGVDFIVDPKEVIFTGNHQDTIQGVLDGKWDVGFVRTGVIERTIDPATGKIIDPHKIKIIQPQIHVNDDGSMFPFLHSTPAFPEWPLSAKSSVDRIVAEEVALAMINFWYHDLVGEEIHHCQEEAETAEALQLCNTMPPVYFDSAARCDTTRELAELTYQAGRAGHHRGFRPPRSHASVRTMQQDEGFLLQNEYGEWHCERADSLYDGIHCPVGFYKVPKKTFDRQCELSGSPCPEGYNCYCKPCVQASDVAVFPWHDDGSGDNEFDVTRDLGCFKMDICGTFEQRREIMYHVYDNRHRENSIVEAILHLGDEERLLPVHQIEPYLYEFSFSHNTRGTAILELSFDGVQIPESPVQVEIIARDCEKEYPGQGRIPNEIGVCKCHADALAVNDRCIGGDIDEVSVSPLSDEFNHTEIAFDWIQHGGCEKMSLCGVVEQTKEMIIRAVDNRHRPNATVAAIMHVGHEARSLPVRTIAPYLYEFSFSDMRRGVAILELYVDGFQIPESPLRIQVIEKDCDEEFPNRGMAPDDVGVCICAEGTIHIAGQCMASGTFAAIVASVALLVVFQLGGCYLSYKRRKNDEIWQVNHEELDFDHPVQIVGQGAFGVVILADYRGTRVAIKRVLPLEVKAKIGNSNSAAARSDSKASADIESGANSGATPKKNSGINDNKIEGDSSFDSFDNDNDTGAPKTTLARWIPSLGSNRTSTNLTILNMSTTGGSTTRALVARVLPWCDKNHRRHEEFVKEMRLLSRLRHPCITTVMGAVMSGRDPMMVMEYMENGSLYDLLRNDTAYTGGEIIMQIVKDIAQGLRFLHASKPPTLHRDLKAKNILIDSRFRAKVADFGLAIKRSNGLSGTPFWMAPEYLSGNKKYSSACDVYSFGMIIYEIYSRKIPYEGANPRKVLRKVCNPRINYRPRIPVTCPKRMADIMKKCWSPNPSFRPESKDLDMMFNDMNSNDAEPLIDEGNTRLRTEVAAGDMLYKVFPKKVADQLKAGQKVEPETHSNVTVFFSDIVRFTDISRAMSAVKVCNMLDRLYMAFDSLADKHEVFKVETIGDAWVGVTNLDGNQNSTHVKRIAEFAIDAVVAASQVQIDEDDPSAGCVHIRVGFHSGSVVSNVIGSLNPRYGLFGDTMNTASRMESLSVSGQIHCSEVSARLLKEQAPDLPIRKRGKVAVKGKGNMITFWIGEPAMSRENGLDGSNHSNRSLKSIAKGGFDDKPTVQFVSPSAEKTVQKRIRVSRTGKKKGAAVKVDMDGSLRSALKDSSDSVPINWMNHHGKNKKKGLLAMKFSTSNSLSQ</sequence>
<dbReference type="SUPFAM" id="SSF55073">
    <property type="entry name" value="Nucleotide cyclase"/>
    <property type="match status" value="1"/>
</dbReference>
<keyword evidence="8" id="KW-0141">cGMP biosynthesis</keyword>
<dbReference type="GO" id="GO:0004383">
    <property type="term" value="F:guanylate cyclase activity"/>
    <property type="evidence" value="ECO:0007669"/>
    <property type="project" value="UniProtKB-EC"/>
</dbReference>